<evidence type="ECO:0000313" key="3">
    <source>
        <dbReference type="EnsemblMetazoa" id="G2298.3:cds"/>
    </source>
</evidence>
<dbReference type="Proteomes" id="UP000005408">
    <property type="component" value="Unassembled WGS sequence"/>
</dbReference>
<evidence type="ECO:0000256" key="2">
    <source>
        <dbReference type="SAM" id="SignalP"/>
    </source>
</evidence>
<dbReference type="EnsemblMetazoa" id="G2298.3">
    <property type="protein sequence ID" value="G2298.3:cds"/>
    <property type="gene ID" value="G2298"/>
</dbReference>
<evidence type="ECO:0000313" key="4">
    <source>
        <dbReference type="Proteomes" id="UP000005408"/>
    </source>
</evidence>
<dbReference type="EnsemblMetazoa" id="G2298.1">
    <property type="protein sequence ID" value="G2298.1:cds"/>
    <property type="gene ID" value="G2298"/>
</dbReference>
<name>A0A8W8KC48_MAGGI</name>
<proteinExistence type="predicted"/>
<dbReference type="EnsemblMetazoa" id="G2298.2">
    <property type="protein sequence ID" value="G2298.2:cds"/>
    <property type="gene ID" value="G2298"/>
</dbReference>
<sequence>MKSVIGVLVLCCVRVHQTMTQSVCDLMAIEYRFQCGEGFCDGPRQYCADDDVCRYCSTDLCRNPPDQCQYQCILYQQQNLKELCTKKKNITGKMTEQNGNEISFDKSIFIAGCAILAFIVTSIIIGLVYFCWIRNTTPCIIIENCFVKCYRCSCAENQRRKTAYINDGGEEMTSMCVPSGN</sequence>
<keyword evidence="1" id="KW-0812">Transmembrane</keyword>
<feature type="transmembrane region" description="Helical" evidence="1">
    <location>
        <begin position="108"/>
        <end position="132"/>
    </location>
</feature>
<dbReference type="AlphaFoldDB" id="A0A8W8KC48"/>
<accession>A0A8W8KC48</accession>
<keyword evidence="1" id="KW-0472">Membrane</keyword>
<protein>
    <recommendedName>
        <fullName evidence="5">TNFR-Cys domain-containing protein</fullName>
    </recommendedName>
</protein>
<evidence type="ECO:0000256" key="1">
    <source>
        <dbReference type="SAM" id="Phobius"/>
    </source>
</evidence>
<evidence type="ECO:0008006" key="5">
    <source>
        <dbReference type="Google" id="ProtNLM"/>
    </source>
</evidence>
<feature type="chain" id="PRO_5042431258" description="TNFR-Cys domain-containing protein" evidence="2">
    <location>
        <begin position="21"/>
        <end position="181"/>
    </location>
</feature>
<keyword evidence="2" id="KW-0732">Signal</keyword>
<keyword evidence="1" id="KW-1133">Transmembrane helix</keyword>
<keyword evidence="4" id="KW-1185">Reference proteome</keyword>
<feature type="signal peptide" evidence="2">
    <location>
        <begin position="1"/>
        <end position="20"/>
    </location>
</feature>
<reference evidence="3" key="1">
    <citation type="submission" date="2022-08" db="UniProtKB">
        <authorList>
            <consortium name="EnsemblMetazoa"/>
        </authorList>
    </citation>
    <scope>IDENTIFICATION</scope>
    <source>
        <strain evidence="3">05x7-T-G4-1.051#20</strain>
    </source>
</reference>
<organism evidence="3 4">
    <name type="scientific">Magallana gigas</name>
    <name type="common">Pacific oyster</name>
    <name type="synonym">Crassostrea gigas</name>
    <dbReference type="NCBI Taxonomy" id="29159"/>
    <lineage>
        <taxon>Eukaryota</taxon>
        <taxon>Metazoa</taxon>
        <taxon>Spiralia</taxon>
        <taxon>Lophotrochozoa</taxon>
        <taxon>Mollusca</taxon>
        <taxon>Bivalvia</taxon>
        <taxon>Autobranchia</taxon>
        <taxon>Pteriomorphia</taxon>
        <taxon>Ostreida</taxon>
        <taxon>Ostreoidea</taxon>
        <taxon>Ostreidae</taxon>
        <taxon>Magallana</taxon>
    </lineage>
</organism>